<dbReference type="Pfam" id="PF01520">
    <property type="entry name" value="Amidase_3"/>
    <property type="match status" value="1"/>
</dbReference>
<dbReference type="Proteomes" id="UP000783588">
    <property type="component" value="Unassembled WGS sequence"/>
</dbReference>
<name>A0ABS6EPR7_9FIRM</name>
<evidence type="ECO:0000259" key="1">
    <source>
        <dbReference type="SMART" id="SM00646"/>
    </source>
</evidence>
<evidence type="ECO:0000313" key="2">
    <source>
        <dbReference type="EMBL" id="MBU5489683.1"/>
    </source>
</evidence>
<proteinExistence type="predicted"/>
<feature type="domain" description="MurNAc-LAA" evidence="1">
    <location>
        <begin position="58"/>
        <end position="172"/>
    </location>
</feature>
<comment type="caution">
    <text evidence="2">The sequence shown here is derived from an EMBL/GenBank/DDBJ whole genome shotgun (WGS) entry which is preliminary data.</text>
</comment>
<reference evidence="2 3" key="1">
    <citation type="submission" date="2021-06" db="EMBL/GenBank/DDBJ databases">
        <authorList>
            <person name="Sun Q."/>
            <person name="Li D."/>
        </authorList>
    </citation>
    <scope>NUCLEOTIDE SEQUENCE [LARGE SCALE GENOMIC DNA]</scope>
    <source>
        <strain evidence="2 3">MSJd-7</strain>
    </source>
</reference>
<dbReference type="RefSeq" id="WP_216469340.1">
    <property type="nucleotide sequence ID" value="NZ_JAHLQI010000002.1"/>
</dbReference>
<protein>
    <submittedName>
        <fullName evidence="2">N-acetylmuramoyl-L-alanine amidase</fullName>
    </submittedName>
</protein>
<dbReference type="CDD" id="cd02696">
    <property type="entry name" value="MurNAc-LAA"/>
    <property type="match status" value="1"/>
</dbReference>
<keyword evidence="3" id="KW-1185">Reference proteome</keyword>
<gene>
    <name evidence="2" type="ORF">KQI75_03410</name>
</gene>
<evidence type="ECO:0000313" key="3">
    <source>
        <dbReference type="Proteomes" id="UP000783588"/>
    </source>
</evidence>
<dbReference type="SMART" id="SM00646">
    <property type="entry name" value="Ami_3"/>
    <property type="match status" value="1"/>
</dbReference>
<sequence>MPTVFLSPSTQEYNAYYDGAGSEEYYMNRIADAMVPDLEASGITVLRNSTSDTAVTSAQKSNAGNAEFHLAIHSNAAPENLAGTLRGTDVYYYTGSELGRRAADIFANNFSMISPTPQRVHVIATSRLAELRRTAAPAILIEIAYHDNPDDANWIRANIRDIARNLSVSTADYFGVPFRQAVSG</sequence>
<dbReference type="InterPro" id="IPR002508">
    <property type="entry name" value="MurNAc-LAA_cat"/>
</dbReference>
<accession>A0ABS6EPR7</accession>
<organism evidence="2 3">
    <name type="scientific">Butyricicoccus intestinisimiae</name>
    <dbReference type="NCBI Taxonomy" id="2841509"/>
    <lineage>
        <taxon>Bacteria</taxon>
        <taxon>Bacillati</taxon>
        <taxon>Bacillota</taxon>
        <taxon>Clostridia</taxon>
        <taxon>Eubacteriales</taxon>
        <taxon>Butyricicoccaceae</taxon>
        <taxon>Butyricicoccus</taxon>
    </lineage>
</organism>
<dbReference type="EMBL" id="JAHLQI010000002">
    <property type="protein sequence ID" value="MBU5489683.1"/>
    <property type="molecule type" value="Genomic_DNA"/>
</dbReference>